<dbReference type="Pfam" id="PF09778">
    <property type="entry name" value="Guanylate_cyc_2"/>
    <property type="match status" value="1"/>
</dbReference>
<dbReference type="AlphaFoldDB" id="A0AAJ6Z9W0"/>
<protein>
    <submittedName>
        <fullName evidence="1">Protein GUCD1 isoform X1</fullName>
    </submittedName>
</protein>
<dbReference type="InterPro" id="IPR018616">
    <property type="entry name" value="GUCD1"/>
</dbReference>
<dbReference type="PANTHER" id="PTHR31400:SF1">
    <property type="entry name" value="PROTEIN GUCD1"/>
    <property type="match status" value="1"/>
</dbReference>
<gene>
    <name evidence="1" type="primary">LOC106117996</name>
</gene>
<dbReference type="GeneID" id="106117996"/>
<reference evidence="1" key="1">
    <citation type="submission" date="2025-08" db="UniProtKB">
        <authorList>
            <consortium name="RefSeq"/>
        </authorList>
    </citation>
    <scope>IDENTIFICATION</scope>
</reference>
<dbReference type="Proteomes" id="UP000694872">
    <property type="component" value="Unplaced"/>
</dbReference>
<organism evidence="1">
    <name type="scientific">Papilio xuthus</name>
    <name type="common">Asian swallowtail butterfly</name>
    <dbReference type="NCBI Taxonomy" id="66420"/>
    <lineage>
        <taxon>Eukaryota</taxon>
        <taxon>Metazoa</taxon>
        <taxon>Ecdysozoa</taxon>
        <taxon>Arthropoda</taxon>
        <taxon>Hexapoda</taxon>
        <taxon>Insecta</taxon>
        <taxon>Pterygota</taxon>
        <taxon>Neoptera</taxon>
        <taxon>Endopterygota</taxon>
        <taxon>Lepidoptera</taxon>
        <taxon>Glossata</taxon>
        <taxon>Ditrysia</taxon>
        <taxon>Papilionoidea</taxon>
        <taxon>Papilionidae</taxon>
        <taxon>Papilioninae</taxon>
        <taxon>Papilio</taxon>
    </lineage>
</organism>
<name>A0AAJ6Z9W0_PAPXU</name>
<dbReference type="KEGG" id="pxu:106117996"/>
<dbReference type="RefSeq" id="XP_013167998.1">
    <property type="nucleotide sequence ID" value="XM_013312544.1"/>
</dbReference>
<dbReference type="Gene3D" id="3.90.70.10">
    <property type="entry name" value="Cysteine proteinases"/>
    <property type="match status" value="1"/>
</dbReference>
<accession>A0AAJ6Z9W0</accession>
<sequence length="235" mass="27055">MSTRDNSKQTYKTIVPTKPKYIEHKVHHYQQCFNWDCGIACVMMLLSLEQRDYLKKHFTKICHDEGFLQSTWTIDLCFLLKRFGIEHCMYTIIKGVNSRRAINDGINYQACKRVQIRISNAEEVGISIKEKELRMEELLSHVECNGPAIVLVDSPLLICDLCKHNKMKAEFRRAFGGRYKGHYVLIVGRSGNKVLYRDPALSARLCATSPARLHAARRAPGTDFDVILINRDYST</sequence>
<proteinExistence type="predicted"/>
<evidence type="ECO:0000313" key="1">
    <source>
        <dbReference type="RefSeq" id="XP_013167998.1"/>
    </source>
</evidence>
<dbReference type="PANTHER" id="PTHR31400">
    <property type="entry name" value="GUANYLYL CYCLASE DOMAIN CONTAINING PROTEIN 1 GUCD1"/>
    <property type="match status" value="1"/>
</dbReference>